<dbReference type="Proteomes" id="UP001213799">
    <property type="component" value="Unassembled WGS sequence"/>
</dbReference>
<evidence type="ECO:0000313" key="2">
    <source>
        <dbReference type="EMBL" id="KAJ5597405.1"/>
    </source>
</evidence>
<organism evidence="2 3">
    <name type="scientific">Penicillium hordei</name>
    <dbReference type="NCBI Taxonomy" id="40994"/>
    <lineage>
        <taxon>Eukaryota</taxon>
        <taxon>Fungi</taxon>
        <taxon>Dikarya</taxon>
        <taxon>Ascomycota</taxon>
        <taxon>Pezizomycotina</taxon>
        <taxon>Eurotiomycetes</taxon>
        <taxon>Eurotiomycetidae</taxon>
        <taxon>Eurotiales</taxon>
        <taxon>Aspergillaceae</taxon>
        <taxon>Penicillium</taxon>
    </lineage>
</organism>
<protein>
    <submittedName>
        <fullName evidence="2">Uncharacterized protein</fullName>
    </submittedName>
</protein>
<evidence type="ECO:0000313" key="3">
    <source>
        <dbReference type="Proteomes" id="UP001213799"/>
    </source>
</evidence>
<dbReference type="RefSeq" id="XP_056750622.1">
    <property type="nucleotide sequence ID" value="XM_056898546.1"/>
</dbReference>
<dbReference type="GeneID" id="81588788"/>
<reference evidence="2" key="1">
    <citation type="journal article" date="2023" name="IMA Fungus">
        <title>Comparative genomic study of the Penicillium genus elucidates a diverse pangenome and 15 lateral gene transfer events.</title>
        <authorList>
            <person name="Petersen C."/>
            <person name="Sorensen T."/>
            <person name="Nielsen M.R."/>
            <person name="Sondergaard T.E."/>
            <person name="Sorensen J.L."/>
            <person name="Fitzpatrick D.A."/>
            <person name="Frisvad J.C."/>
            <person name="Nielsen K.L."/>
        </authorList>
    </citation>
    <scope>NUCLEOTIDE SEQUENCE</scope>
    <source>
        <strain evidence="2">IBT 12815</strain>
    </source>
</reference>
<sequence length="68" mass="7857">MKQHFPLAAKAFTYSRLVESVEKDFSPEKYIRLDYVENSHGATKKLDGENKDNRESARAKGQHDSVWT</sequence>
<name>A0AAD6DYJ4_9EURO</name>
<evidence type="ECO:0000256" key="1">
    <source>
        <dbReference type="SAM" id="MobiDB-lite"/>
    </source>
</evidence>
<comment type="caution">
    <text evidence="2">The sequence shown here is derived from an EMBL/GenBank/DDBJ whole genome shotgun (WGS) entry which is preliminary data.</text>
</comment>
<proteinExistence type="predicted"/>
<accession>A0AAD6DYJ4</accession>
<keyword evidence="3" id="KW-1185">Reference proteome</keyword>
<dbReference type="AlphaFoldDB" id="A0AAD6DYJ4"/>
<feature type="region of interest" description="Disordered" evidence="1">
    <location>
        <begin position="41"/>
        <end position="68"/>
    </location>
</feature>
<gene>
    <name evidence="2" type="ORF">N7537_007489</name>
</gene>
<feature type="compositionally biased region" description="Basic and acidic residues" evidence="1">
    <location>
        <begin position="44"/>
        <end position="68"/>
    </location>
</feature>
<reference evidence="2" key="2">
    <citation type="submission" date="2023-01" db="EMBL/GenBank/DDBJ databases">
        <authorList>
            <person name="Petersen C."/>
        </authorList>
    </citation>
    <scope>NUCLEOTIDE SEQUENCE</scope>
    <source>
        <strain evidence="2">IBT 12815</strain>
    </source>
</reference>
<dbReference type="EMBL" id="JAQJAE010000004">
    <property type="protein sequence ID" value="KAJ5597405.1"/>
    <property type="molecule type" value="Genomic_DNA"/>
</dbReference>